<keyword evidence="13" id="KW-1185">Reference proteome</keyword>
<dbReference type="InterPro" id="IPR000531">
    <property type="entry name" value="Beta-barrel_TonB"/>
</dbReference>
<keyword evidence="3 8" id="KW-1134">Transmembrane beta strand</keyword>
<comment type="similarity">
    <text evidence="8 9">Belongs to the TonB-dependent receptor family.</text>
</comment>
<dbReference type="Proteomes" id="UP000593892">
    <property type="component" value="Chromosome"/>
</dbReference>
<name>A0A7S7SQJ1_PALFE</name>
<dbReference type="Gene3D" id="2.40.170.20">
    <property type="entry name" value="TonB-dependent receptor, beta-barrel domain"/>
    <property type="match status" value="1"/>
</dbReference>
<feature type="domain" description="TonB-dependent receptor plug" evidence="11">
    <location>
        <begin position="26"/>
        <end position="137"/>
    </location>
</feature>
<dbReference type="Pfam" id="PF07715">
    <property type="entry name" value="Plug"/>
    <property type="match status" value="1"/>
</dbReference>
<dbReference type="PANTHER" id="PTHR30069">
    <property type="entry name" value="TONB-DEPENDENT OUTER MEMBRANE RECEPTOR"/>
    <property type="match status" value="1"/>
</dbReference>
<feature type="domain" description="TonB-dependent receptor-like beta-barrel" evidence="10">
    <location>
        <begin position="184"/>
        <end position="587"/>
    </location>
</feature>
<reference evidence="12 13" key="1">
    <citation type="submission" date="2020-10" db="EMBL/GenBank/DDBJ databases">
        <title>Complete genome sequence of Paludibaculum fermentans P105T, a facultatively anaerobic acidobacterium capable of dissimilatory Fe(III) reduction.</title>
        <authorList>
            <person name="Dedysh S.N."/>
            <person name="Beletsky A.V."/>
            <person name="Kulichevskaya I.S."/>
            <person name="Mardanov A.V."/>
            <person name="Ravin N.V."/>
        </authorList>
    </citation>
    <scope>NUCLEOTIDE SEQUENCE [LARGE SCALE GENOMIC DNA]</scope>
    <source>
        <strain evidence="12 13">P105</strain>
    </source>
</reference>
<dbReference type="Pfam" id="PF00593">
    <property type="entry name" value="TonB_dep_Rec_b-barrel"/>
    <property type="match status" value="1"/>
</dbReference>
<evidence type="ECO:0000256" key="5">
    <source>
        <dbReference type="ARBA" id="ARBA00023077"/>
    </source>
</evidence>
<evidence type="ECO:0000256" key="6">
    <source>
        <dbReference type="ARBA" id="ARBA00023136"/>
    </source>
</evidence>
<evidence type="ECO:0000256" key="2">
    <source>
        <dbReference type="ARBA" id="ARBA00022448"/>
    </source>
</evidence>
<dbReference type="InterPro" id="IPR012910">
    <property type="entry name" value="Plug_dom"/>
</dbReference>
<evidence type="ECO:0000256" key="8">
    <source>
        <dbReference type="PROSITE-ProRule" id="PRU01360"/>
    </source>
</evidence>
<dbReference type="GO" id="GO:0044718">
    <property type="term" value="P:siderophore transmembrane transport"/>
    <property type="evidence" value="ECO:0007669"/>
    <property type="project" value="TreeGrafter"/>
</dbReference>
<evidence type="ECO:0000259" key="10">
    <source>
        <dbReference type="Pfam" id="PF00593"/>
    </source>
</evidence>
<keyword evidence="6 8" id="KW-0472">Membrane</keyword>
<dbReference type="AlphaFoldDB" id="A0A7S7SQJ1"/>
<dbReference type="PROSITE" id="PS52016">
    <property type="entry name" value="TONB_DEPENDENT_REC_3"/>
    <property type="match status" value="1"/>
</dbReference>
<dbReference type="InterPro" id="IPR036942">
    <property type="entry name" value="Beta-barrel_TonB_sf"/>
</dbReference>
<keyword evidence="12" id="KW-0675">Receptor</keyword>
<dbReference type="GO" id="GO:0009279">
    <property type="term" value="C:cell outer membrane"/>
    <property type="evidence" value="ECO:0007669"/>
    <property type="project" value="UniProtKB-SubCell"/>
</dbReference>
<gene>
    <name evidence="12" type="ORF">IRI77_34825</name>
</gene>
<organism evidence="12 13">
    <name type="scientific">Paludibaculum fermentans</name>
    <dbReference type="NCBI Taxonomy" id="1473598"/>
    <lineage>
        <taxon>Bacteria</taxon>
        <taxon>Pseudomonadati</taxon>
        <taxon>Acidobacteriota</taxon>
        <taxon>Terriglobia</taxon>
        <taxon>Bryobacterales</taxon>
        <taxon>Bryobacteraceae</taxon>
        <taxon>Paludibaculum</taxon>
    </lineage>
</organism>
<dbReference type="PANTHER" id="PTHR30069:SF39">
    <property type="entry name" value="BLL6183 PROTEIN"/>
    <property type="match status" value="1"/>
</dbReference>
<sequence>MGHSQQKTEPEPVKTTITVTEHVSTEAPAALTVLNAQQVQQAPGVNMDDRLRLVPGFSLFRRSSSLVANPTTQGVSLRGIGSSGASRSVVLWDGVPLNSPFGGWIYWTRVNPEELDRVEVSRGASTSVFGDKAMGGAVTLFSKEPQKSRAWLGYEGGNQQSHMVEGAGSIYLGQSWAVSGNGRGFTTDGYYIVPAYARGPIDTKANIKFATGTVRADYFTQHDKLFLRLDALSEERDNGSTLTQNSTILGTVAANYTREQGSSTFTLLGYHNREEFHATFSSIGAGRLTESLTLRQSVPAESTGGAGLWRKSGVKWHLLSGGDFNRSEGYSLERVYPAGSRVGGGTQMQYGLFSQGDLAIGIVRLYGGLRGSDAGNGTAFWSPSGGVTVGLERWRFRTSAYRAFRAPTLNELYRQFRVGNALTLANPALQPESLRGVEAGVDFSAGTTRISLTGFDNRLDGLVTNVTLSVTPTLITRQRFNAAATTSRGVEATASHRWGAWRGEASYLLADSRYATGERVPQIPKHQGSALLTWSRGRTLVSGGLRAAGLQFEDDRNSFLLPGFAVLHLAARQQLTHNVMATFALENALDREYAVGFSPTVLTGAPRLWRLGLRWNLR</sequence>
<protein>
    <submittedName>
        <fullName evidence="12">TonB-dependent receptor</fullName>
    </submittedName>
</protein>
<evidence type="ECO:0000256" key="4">
    <source>
        <dbReference type="ARBA" id="ARBA00022692"/>
    </source>
</evidence>
<dbReference type="InterPro" id="IPR039426">
    <property type="entry name" value="TonB-dep_rcpt-like"/>
</dbReference>
<accession>A0A7S7SQJ1</accession>
<evidence type="ECO:0000256" key="3">
    <source>
        <dbReference type="ARBA" id="ARBA00022452"/>
    </source>
</evidence>
<proteinExistence type="inferred from homology"/>
<keyword evidence="5 9" id="KW-0798">TonB box</keyword>
<evidence type="ECO:0000256" key="1">
    <source>
        <dbReference type="ARBA" id="ARBA00004571"/>
    </source>
</evidence>
<evidence type="ECO:0000313" key="12">
    <source>
        <dbReference type="EMBL" id="QOY92260.1"/>
    </source>
</evidence>
<dbReference type="Gene3D" id="2.170.130.10">
    <property type="entry name" value="TonB-dependent receptor, plug domain"/>
    <property type="match status" value="1"/>
</dbReference>
<dbReference type="GO" id="GO:0015344">
    <property type="term" value="F:siderophore uptake transmembrane transporter activity"/>
    <property type="evidence" value="ECO:0007669"/>
    <property type="project" value="TreeGrafter"/>
</dbReference>
<dbReference type="EMBL" id="CP063849">
    <property type="protein sequence ID" value="QOY92260.1"/>
    <property type="molecule type" value="Genomic_DNA"/>
</dbReference>
<keyword evidence="2 8" id="KW-0813">Transport</keyword>
<dbReference type="SUPFAM" id="SSF56935">
    <property type="entry name" value="Porins"/>
    <property type="match status" value="1"/>
</dbReference>
<comment type="subcellular location">
    <subcellularLocation>
        <location evidence="1 8">Cell outer membrane</location>
        <topology evidence="1 8">Multi-pass membrane protein</topology>
    </subcellularLocation>
</comment>
<evidence type="ECO:0000313" key="13">
    <source>
        <dbReference type="Proteomes" id="UP000593892"/>
    </source>
</evidence>
<keyword evidence="4 8" id="KW-0812">Transmembrane</keyword>
<dbReference type="KEGG" id="pfer:IRI77_34825"/>
<keyword evidence="7 8" id="KW-0998">Cell outer membrane</keyword>
<evidence type="ECO:0000256" key="9">
    <source>
        <dbReference type="RuleBase" id="RU003357"/>
    </source>
</evidence>
<evidence type="ECO:0000259" key="11">
    <source>
        <dbReference type="Pfam" id="PF07715"/>
    </source>
</evidence>
<dbReference type="InterPro" id="IPR037066">
    <property type="entry name" value="Plug_dom_sf"/>
</dbReference>
<evidence type="ECO:0000256" key="7">
    <source>
        <dbReference type="ARBA" id="ARBA00023237"/>
    </source>
</evidence>